<dbReference type="PANTHER" id="PTHR43649">
    <property type="entry name" value="ARABINOSE-BINDING PROTEIN-RELATED"/>
    <property type="match status" value="1"/>
</dbReference>
<dbReference type="Pfam" id="PF01547">
    <property type="entry name" value="SBP_bac_1"/>
    <property type="match status" value="1"/>
</dbReference>
<dbReference type="Gene3D" id="3.40.190.10">
    <property type="entry name" value="Periplasmic binding protein-like II"/>
    <property type="match status" value="1"/>
</dbReference>
<dbReference type="AlphaFoldDB" id="A0A1G9RRF0"/>
<dbReference type="NCBIfam" id="TIGR03850">
    <property type="entry name" value="bind_CPR_0540"/>
    <property type="match status" value="1"/>
</dbReference>
<keyword evidence="2" id="KW-1185">Reference proteome</keyword>
<dbReference type="SUPFAM" id="SSF53850">
    <property type="entry name" value="Periplasmic binding protein-like II"/>
    <property type="match status" value="1"/>
</dbReference>
<dbReference type="PANTHER" id="PTHR43649:SF12">
    <property type="entry name" value="DIACETYLCHITOBIOSE BINDING PROTEIN DASA"/>
    <property type="match status" value="1"/>
</dbReference>
<reference evidence="1 2" key="1">
    <citation type="submission" date="2016-10" db="EMBL/GenBank/DDBJ databases">
        <authorList>
            <person name="de Groot N.N."/>
        </authorList>
    </citation>
    <scope>NUCLEOTIDE SEQUENCE [LARGE SCALE GENOMIC DNA]</scope>
    <source>
        <strain evidence="1 2">CGMCC 4.5681</strain>
    </source>
</reference>
<dbReference type="Proteomes" id="UP000198683">
    <property type="component" value="Unassembled WGS sequence"/>
</dbReference>
<dbReference type="STRING" id="683260.SAMN05421874_1487"/>
<evidence type="ECO:0000313" key="2">
    <source>
        <dbReference type="Proteomes" id="UP000198683"/>
    </source>
</evidence>
<dbReference type="InterPro" id="IPR022387">
    <property type="entry name" value="Bind_CPR0540"/>
</dbReference>
<proteinExistence type="predicted"/>
<gene>
    <name evidence="1" type="ORF">SAMN05421874_1487</name>
</gene>
<evidence type="ECO:0000313" key="1">
    <source>
        <dbReference type="EMBL" id="SDM25732.1"/>
    </source>
</evidence>
<name>A0A1G9RRF0_9ACTN</name>
<organism evidence="1 2">
    <name type="scientific">Nonomuraea maritima</name>
    <dbReference type="NCBI Taxonomy" id="683260"/>
    <lineage>
        <taxon>Bacteria</taxon>
        <taxon>Bacillati</taxon>
        <taxon>Actinomycetota</taxon>
        <taxon>Actinomycetes</taxon>
        <taxon>Streptosporangiales</taxon>
        <taxon>Streptosporangiaceae</taxon>
        <taxon>Nonomuraea</taxon>
    </lineage>
</organism>
<dbReference type="EMBL" id="FNFB01000048">
    <property type="protein sequence ID" value="SDM25732.1"/>
    <property type="molecule type" value="Genomic_DNA"/>
</dbReference>
<dbReference type="InterPro" id="IPR050490">
    <property type="entry name" value="Bact_solute-bd_prot1"/>
</dbReference>
<protein>
    <submittedName>
        <fullName evidence="1">N-acetylglucosamine transport system substrate-binding protein</fullName>
    </submittedName>
</protein>
<dbReference type="InterPro" id="IPR006059">
    <property type="entry name" value="SBP"/>
</dbReference>
<accession>A0A1G9RRF0</accession>
<sequence>MVKIPGAVSACPQTRPVRTVPSLAPRWADVHGKVTRTMRRSFVLAGAAAAVIGLLAGCGADGGASDSGKTTLSVAALEGGYGRDMYNQVIQAYETAHPDVDVQLQISKSIEDEITPNMKAGRYPDLVVLGQGRKAALTETLVKDKAVEDLSSVLQANVPGESTTVGAKLIDGTVGNLNTNPYGDDKTYLMPMYYAPTGLVYNQGLFEEKGWDVPATWDEMWALGDKAKKDGIALFTYPTAGYLDSFFFALLADVGGDQFYNDVMTYKQGVWQTPQAKQALDIAAKLLSYAAPTTVGYANEQDFTKNQQSILDNKALFMPNGTWIVGEMADAPRAEGFKWGLMPLPAAGEGGKRYIATSVESVWVPAAAKNKDAAKEFIAYLYSDEAAKIFAKSNAVQPIKGIVSSLSGENAEFYKVYDDPSVTALVGGFASTAPVPGVDIKATLFDTANSIISGDKTEDQWQAALNDASEKLRQAGS</sequence>